<evidence type="ECO:0000259" key="8">
    <source>
        <dbReference type="PROSITE" id="PS51192"/>
    </source>
</evidence>
<evidence type="ECO:0000256" key="3">
    <source>
        <dbReference type="ARBA" id="ARBA00022801"/>
    </source>
</evidence>
<dbReference type="InterPro" id="IPR027417">
    <property type="entry name" value="P-loop_NTPase"/>
</dbReference>
<proteinExistence type="predicted"/>
<dbReference type="GO" id="GO:0003676">
    <property type="term" value="F:nucleic acid binding"/>
    <property type="evidence" value="ECO:0007669"/>
    <property type="project" value="InterPro"/>
</dbReference>
<dbReference type="SMART" id="SM00487">
    <property type="entry name" value="DEXDc"/>
    <property type="match status" value="1"/>
</dbReference>
<dbReference type="RefSeq" id="XP_014149784.1">
    <property type="nucleotide sequence ID" value="XM_014294309.1"/>
</dbReference>
<keyword evidence="12" id="KW-1185">Reference proteome</keyword>
<keyword evidence="5" id="KW-0067">ATP-binding</keyword>
<feature type="domain" description="Helicase ATP-binding" evidence="8">
    <location>
        <begin position="111"/>
        <end position="279"/>
    </location>
</feature>
<dbReference type="InterPro" id="IPR001650">
    <property type="entry name" value="Helicase_C-like"/>
</dbReference>
<dbReference type="GeneID" id="25912104"/>
<dbReference type="PANTHER" id="PTHR47958">
    <property type="entry name" value="ATP-DEPENDENT RNA HELICASE DBP3"/>
    <property type="match status" value="1"/>
</dbReference>
<evidence type="ECO:0000313" key="12">
    <source>
        <dbReference type="Proteomes" id="UP000054560"/>
    </source>
</evidence>
<dbReference type="eggNOG" id="KOG0332">
    <property type="taxonomic scope" value="Eukaryota"/>
</dbReference>
<evidence type="ECO:0000256" key="1">
    <source>
        <dbReference type="ARBA" id="ARBA00012552"/>
    </source>
</evidence>
<feature type="region of interest" description="Disordered" evidence="7">
    <location>
        <begin position="1"/>
        <end position="22"/>
    </location>
</feature>
<dbReference type="AlphaFoldDB" id="A0A0L0FGH3"/>
<feature type="compositionally biased region" description="Polar residues" evidence="7">
    <location>
        <begin position="1"/>
        <end position="17"/>
    </location>
</feature>
<dbReference type="CDD" id="cd18787">
    <property type="entry name" value="SF2_C_DEAD"/>
    <property type="match status" value="1"/>
</dbReference>
<dbReference type="InterPro" id="IPR014014">
    <property type="entry name" value="RNA_helicase_DEAD_Q_motif"/>
</dbReference>
<dbReference type="PROSITE" id="PS51194">
    <property type="entry name" value="HELICASE_CTER"/>
    <property type="match status" value="1"/>
</dbReference>
<evidence type="ECO:0000256" key="2">
    <source>
        <dbReference type="ARBA" id="ARBA00022741"/>
    </source>
</evidence>
<protein>
    <recommendedName>
        <fullName evidence="1">RNA helicase</fullName>
        <ecNumber evidence="1">3.6.4.13</ecNumber>
    </recommendedName>
</protein>
<dbReference type="SMART" id="SM00490">
    <property type="entry name" value="HELICc"/>
    <property type="match status" value="1"/>
</dbReference>
<dbReference type="Gene3D" id="3.40.50.300">
    <property type="entry name" value="P-loop containing nucleotide triphosphate hydrolases"/>
    <property type="match status" value="2"/>
</dbReference>
<dbReference type="SUPFAM" id="SSF52540">
    <property type="entry name" value="P-loop containing nucleoside triphosphate hydrolases"/>
    <property type="match status" value="2"/>
</dbReference>
<evidence type="ECO:0000259" key="10">
    <source>
        <dbReference type="PROSITE" id="PS51195"/>
    </source>
</evidence>
<feature type="domain" description="Helicase C-terminal" evidence="9">
    <location>
        <begin position="307"/>
        <end position="424"/>
    </location>
</feature>
<dbReference type="GO" id="GO:0003724">
    <property type="term" value="F:RNA helicase activity"/>
    <property type="evidence" value="ECO:0007669"/>
    <property type="project" value="UniProtKB-EC"/>
</dbReference>
<dbReference type="PROSITE" id="PS51192">
    <property type="entry name" value="HELICASE_ATP_BIND_1"/>
    <property type="match status" value="1"/>
</dbReference>
<dbReference type="PROSITE" id="PS51195">
    <property type="entry name" value="Q_MOTIF"/>
    <property type="match status" value="1"/>
</dbReference>
<gene>
    <name evidence="11" type="ORF">SARC_11600</name>
</gene>
<dbReference type="InterPro" id="IPR011545">
    <property type="entry name" value="DEAD/DEAH_box_helicase_dom"/>
</dbReference>
<dbReference type="Pfam" id="PF00271">
    <property type="entry name" value="Helicase_C"/>
    <property type="match status" value="1"/>
</dbReference>
<evidence type="ECO:0000256" key="7">
    <source>
        <dbReference type="SAM" id="MobiDB-lite"/>
    </source>
</evidence>
<dbReference type="Pfam" id="PF00270">
    <property type="entry name" value="DEAD"/>
    <property type="match status" value="1"/>
</dbReference>
<feature type="non-terminal residue" evidence="11">
    <location>
        <position position="424"/>
    </location>
</feature>
<feature type="domain" description="DEAD-box RNA helicase Q" evidence="10">
    <location>
        <begin position="79"/>
        <end position="107"/>
    </location>
</feature>
<keyword evidence="3" id="KW-0378">Hydrolase</keyword>
<keyword evidence="4" id="KW-0347">Helicase</keyword>
<sequence>MKDTTPSDVPQLTTPDVNTDETDAGADALAEQTETLTIMGTADKFSIAGKGAIGGRIDWTEEQERQQADKNSVIYSECQSFEELNLSETLLKGVYAMGFKKPSNIQAKAFPIILKENKDLLAQSQSGTGKTAAFSLGMLAKIDLTQQHPQALCVSPARELAKQTFDVCSEIGRFTDIGLHLAVSGQKRDRNLVIKEQIVIGTPGSVIDLLKSKKINGDHIKMLVFDEADQMLDVSSMQADSIRIRKQLNPNHQTLMFSATFTPRVLEFASKVCPEAVQITIEVKKQALDAISQFVIECPNQYSKYNVVTDIYDSVQIGQLIIFVNKKQTAQELCDKLTQAGHSVCSLFGGNAQDKYSMEAATRDRELDDFKSGRKKVLVTTNVLSRGIDIDQVNMVINYDLPIRFSEQGKPLGVDTEVYLHRIG</sequence>
<dbReference type="EC" id="3.6.4.13" evidence="1"/>
<organism evidence="11 12">
    <name type="scientific">Sphaeroforma arctica JP610</name>
    <dbReference type="NCBI Taxonomy" id="667725"/>
    <lineage>
        <taxon>Eukaryota</taxon>
        <taxon>Ichthyosporea</taxon>
        <taxon>Ichthyophonida</taxon>
        <taxon>Sphaeroforma</taxon>
    </lineage>
</organism>
<feature type="short sequence motif" description="Q motif" evidence="6">
    <location>
        <begin position="79"/>
        <end position="107"/>
    </location>
</feature>
<reference evidence="11 12" key="1">
    <citation type="submission" date="2011-02" db="EMBL/GenBank/DDBJ databases">
        <title>The Genome Sequence of Sphaeroforma arctica JP610.</title>
        <authorList>
            <consortium name="The Broad Institute Genome Sequencing Platform"/>
            <person name="Russ C."/>
            <person name="Cuomo C."/>
            <person name="Young S.K."/>
            <person name="Zeng Q."/>
            <person name="Gargeya S."/>
            <person name="Alvarado L."/>
            <person name="Berlin A."/>
            <person name="Chapman S.B."/>
            <person name="Chen Z."/>
            <person name="Freedman E."/>
            <person name="Gellesch M."/>
            <person name="Goldberg J."/>
            <person name="Griggs A."/>
            <person name="Gujja S."/>
            <person name="Heilman E."/>
            <person name="Heiman D."/>
            <person name="Howarth C."/>
            <person name="Mehta T."/>
            <person name="Neiman D."/>
            <person name="Pearson M."/>
            <person name="Roberts A."/>
            <person name="Saif S."/>
            <person name="Shea T."/>
            <person name="Shenoy N."/>
            <person name="Sisk P."/>
            <person name="Stolte C."/>
            <person name="Sykes S."/>
            <person name="White J."/>
            <person name="Yandava C."/>
            <person name="Burger G."/>
            <person name="Gray M.W."/>
            <person name="Holland P.W.H."/>
            <person name="King N."/>
            <person name="Lang F.B.F."/>
            <person name="Roger A.J."/>
            <person name="Ruiz-Trillo I."/>
            <person name="Haas B."/>
            <person name="Nusbaum C."/>
            <person name="Birren B."/>
        </authorList>
    </citation>
    <scope>NUCLEOTIDE SEQUENCE [LARGE SCALE GENOMIC DNA]</scope>
    <source>
        <strain evidence="11 12">JP610</strain>
    </source>
</reference>
<dbReference type="InterPro" id="IPR014001">
    <property type="entry name" value="Helicase_ATP-bd"/>
</dbReference>
<evidence type="ECO:0000313" key="11">
    <source>
        <dbReference type="EMBL" id="KNC75882.1"/>
    </source>
</evidence>
<accession>A0A0L0FGH3</accession>
<evidence type="ECO:0000259" key="9">
    <source>
        <dbReference type="PROSITE" id="PS51194"/>
    </source>
</evidence>
<dbReference type="Proteomes" id="UP000054560">
    <property type="component" value="Unassembled WGS sequence"/>
</dbReference>
<dbReference type="GO" id="GO:0016787">
    <property type="term" value="F:hydrolase activity"/>
    <property type="evidence" value="ECO:0007669"/>
    <property type="project" value="UniProtKB-KW"/>
</dbReference>
<dbReference type="CDD" id="cd17963">
    <property type="entry name" value="DEADc_DDX19_DDX25"/>
    <property type="match status" value="1"/>
</dbReference>
<dbReference type="STRING" id="667725.A0A0L0FGH3"/>
<evidence type="ECO:0000256" key="6">
    <source>
        <dbReference type="PROSITE-ProRule" id="PRU00552"/>
    </source>
</evidence>
<dbReference type="GO" id="GO:0005524">
    <property type="term" value="F:ATP binding"/>
    <property type="evidence" value="ECO:0007669"/>
    <property type="project" value="UniProtKB-KW"/>
</dbReference>
<dbReference type="EMBL" id="KQ243372">
    <property type="protein sequence ID" value="KNC75882.1"/>
    <property type="molecule type" value="Genomic_DNA"/>
</dbReference>
<dbReference type="OrthoDB" id="10265785at2759"/>
<keyword evidence="2" id="KW-0547">Nucleotide-binding</keyword>
<name>A0A0L0FGH3_9EUKA</name>
<evidence type="ECO:0000256" key="5">
    <source>
        <dbReference type="ARBA" id="ARBA00022840"/>
    </source>
</evidence>
<evidence type="ECO:0000256" key="4">
    <source>
        <dbReference type="ARBA" id="ARBA00022806"/>
    </source>
</evidence>